<dbReference type="Proteomes" id="UP000289775">
    <property type="component" value="Unassembled WGS sequence"/>
</dbReference>
<dbReference type="RefSeq" id="WP_129749703.1">
    <property type="nucleotide sequence ID" value="NZ_JUIW01000002.1"/>
</dbReference>
<evidence type="ECO:0000313" key="2">
    <source>
        <dbReference type="Proteomes" id="UP000289775"/>
    </source>
</evidence>
<accession>A0A444WGE6</accession>
<dbReference type="OrthoDB" id="66829at2"/>
<sequence>MNFTKLIPNIFYADINDGLKLFVECLTFEITHNELSAKQPFCVLEKDGLSIYLFQDAAAAGEHHPEIRLVTDAIEDVYKQVAASHPEFLHPNLKVVTLRPWGAKEFALTDCQLGIRIQQWT</sequence>
<reference evidence="1 2" key="1">
    <citation type="submission" date="2014-12" db="EMBL/GenBank/DDBJ databases">
        <title>Genome sequence of Flavobacterium beibuense RSKm HC5.</title>
        <authorList>
            <person name="Kim J.F."/>
            <person name="Song J.Y."/>
            <person name="Kwak M.-J."/>
            <person name="Lee S.-W."/>
        </authorList>
    </citation>
    <scope>NUCLEOTIDE SEQUENCE [LARGE SCALE GENOMIC DNA]</scope>
    <source>
        <strain evidence="1 2">RSKm HC5</strain>
    </source>
</reference>
<dbReference type="SUPFAM" id="SSF54593">
    <property type="entry name" value="Glyoxalase/Bleomycin resistance protein/Dihydroxybiphenyl dioxygenase"/>
    <property type="match status" value="1"/>
</dbReference>
<dbReference type="InterPro" id="IPR029068">
    <property type="entry name" value="Glyas_Bleomycin-R_OHBP_Dase"/>
</dbReference>
<dbReference type="EMBL" id="JUIW01000002">
    <property type="protein sequence ID" value="RYJ44889.1"/>
    <property type="molecule type" value="Genomic_DNA"/>
</dbReference>
<name>A0A444WGE6_9FLAO</name>
<organism evidence="1 2">
    <name type="scientific">Flavobacterium beibuense</name>
    <dbReference type="NCBI Taxonomy" id="657326"/>
    <lineage>
        <taxon>Bacteria</taxon>
        <taxon>Pseudomonadati</taxon>
        <taxon>Bacteroidota</taxon>
        <taxon>Flavobacteriia</taxon>
        <taxon>Flavobacteriales</taxon>
        <taxon>Flavobacteriaceae</taxon>
        <taxon>Flavobacterium</taxon>
    </lineage>
</organism>
<proteinExistence type="predicted"/>
<dbReference type="Gene3D" id="3.10.180.10">
    <property type="entry name" value="2,3-Dihydroxybiphenyl 1,2-Dioxygenase, domain 1"/>
    <property type="match status" value="1"/>
</dbReference>
<comment type="caution">
    <text evidence="1">The sequence shown here is derived from an EMBL/GenBank/DDBJ whole genome shotgun (WGS) entry which is preliminary data.</text>
</comment>
<evidence type="ECO:0000313" key="1">
    <source>
        <dbReference type="EMBL" id="RYJ44889.1"/>
    </source>
</evidence>
<gene>
    <name evidence="1" type="ORF">NU09_0523</name>
</gene>
<dbReference type="AlphaFoldDB" id="A0A444WGE6"/>
<keyword evidence="2" id="KW-1185">Reference proteome</keyword>
<protein>
    <submittedName>
        <fullName evidence="1">Bleomycin resistance protein</fullName>
    </submittedName>
</protein>